<gene>
    <name evidence="4" type="ORF">PCOL08062_LOCUS11517</name>
</gene>
<dbReference type="InterPro" id="IPR027523">
    <property type="entry name" value="CLU_prot"/>
</dbReference>
<dbReference type="InterPro" id="IPR011990">
    <property type="entry name" value="TPR-like_helical_dom_sf"/>
</dbReference>
<feature type="compositionally biased region" description="Low complexity" evidence="2">
    <location>
        <begin position="1540"/>
        <end position="1618"/>
    </location>
</feature>
<sequence>MVEARVRLPTGRSVDVQAISTDTVSGVRLLLAQHMATCHMTSYELRAAAPPPEDAAASSASAPAAGPPLSDSDTLLAVQRAQQHPSPTLDLEASHAPYDERAATAHVRRLLDLVSPARLLGPPAEPWKRPFAGEVSPQPNQAEGAAASSSGSAAGAGGRGAGGAAAGYVATSACPEEAAATAALRAAVAASDAPEAEPLLPPPTLAGFYGFLSLGNVEPPVDGIERVELAPEAEDDSDRLFCCAVRAAGAPELRVVACAEGFYAAGERSETLCPTLVALLRLKLHGFQERYSALLRAMQERNPHGNVPAGLRRNTWCAPPGVGERGQAALPAEDPAWGGHGGGWGRDEATHAGREWAREFAAYALERGVTADERQARDRRVFLAHAAFVDVAVRHATDALASCVDGGDAEGVAAHARETHNIEIEVQDCAEHAAAAASSSSGAFSGVDDASSVAALLKGVCADVNTPARDVRALGTVAVRQLGRVVVARAVGLDACAASAGAADAEVEDATRERYDEAARDEGANALNLHSLRVALNEHASPDYDAEVAQAEAAVMQLAQSNKGCLGEEASEAAASAAAMVPIAAFRWEFGQAWVQHLREQKRAREQKASSRGSGAGARARARSQANARGGHGAHANASLARTPAAAVAEVEADAPEEGAELDEDSALSACEAAGVHAELVEAMGVRAALRLARDDVGLHTMSVAELVAAAKSHYEGVALPKLLAELRGLELSPIDGRTLTEFLHARGIGMRSLGRIVEATDGLRHMQEVSLAEVIARSAKVLLRAAMATHAKAGVGAAARAAAVLNGVLCEADTPLARAVWGWLVRHARVRFGADLSAFAPPPESAEGAADSHATLAGGVLPLRGAHLSPASRAVRAAAAAARAGAAAATRARARGQRSTLRRLALMRALCTKVGLEVVTRAYDFGCEDGVVVRAHDVLSAVPVLKQVAPTSADGRALLEASKAALDKGRLEHAAALAARALVRAAGVCGARHRASAGARSLLAVALYHTGDFSQAAAYQQTALDTCERELGLDHPDTIKAYGDLAVFYYRLQRTELALVYVRRSLQLLGMACGAEHPNTAATFINIAMMEEGCGQTQLALRYLHEALACNRRLLGRLHVQTAAAYHALAIALSLSEAYGLSVSHEQTTLNILEASLGADDPRTLDAQAWLEYFDSKQVERNEARQAGRAGPDRSIASRGHLALNDLVRFIEEEETTAADARLAVEEALEAESNAAGATTEAASSGSEGEARADAGAVEDDGCDAAQDKGDMDHEIPEGAEPVTSGADTLEAAATADSSDGTATAAEPTAAAGISSLASDDLGALTPPESSLAGDDWEDVVAPSKRRQQARDERRRAERQERRSARASQSTARGEVDTNGTRKKSGNTSKGGSSARGERVAKGERGATKAAPGPAPARAQAHAPAQPAMKPAAPSKSPMAPWAQAAGRPAAETAKTTTESSGNGSDGGAPNTVLERAWKSSPDNSSSSGQSDGAQSHPTSPRQGRAAGASVQAPPSPAKAGGTYATMLGASESKESHAQADGTSIDAAAAATTTVAKTSAETSSSDKSSEVDSSNGSDSSDKTSASKSLSAAAAPFVRPRAGVAQATGAALAAAAKLGSRRATKPSDATGSAKAQSAMSPKKASSEAMNPNAVVFVPITRPVAKAASVAARVAASVAAGAPAAKREQPQDSPTAAASKPAPDAKTSGSEGALSSPKAAPAPAPAQEKKPTTLESAPAAAPAAASKAAAPRGSWARPLSLATVPASVHALEPTATPTPLGGSTGSSEPASSDCASVDAGASLPSEPEAEETDGFVVVRPRKQAKQATGSRSRARQVGGARAGRSKRSPSGTVRRPAVSAA</sequence>
<feature type="domain" description="Clu" evidence="3">
    <location>
        <begin position="333"/>
        <end position="609"/>
    </location>
</feature>
<name>A0A7R9Y7I1_9VIRI</name>
<reference evidence="4" key="1">
    <citation type="submission" date="2021-01" db="EMBL/GenBank/DDBJ databases">
        <authorList>
            <person name="Corre E."/>
            <person name="Pelletier E."/>
            <person name="Niang G."/>
            <person name="Scheremetjew M."/>
            <person name="Finn R."/>
            <person name="Kale V."/>
            <person name="Holt S."/>
            <person name="Cochrane G."/>
            <person name="Meng A."/>
            <person name="Brown T."/>
            <person name="Cohen L."/>
        </authorList>
    </citation>
    <scope>NUCLEOTIDE SEQUENCE</scope>
    <source>
        <strain evidence="4">CCMP1413</strain>
    </source>
</reference>
<evidence type="ECO:0000256" key="2">
    <source>
        <dbReference type="SAM" id="MobiDB-lite"/>
    </source>
</evidence>
<feature type="compositionally biased region" description="Acidic residues" evidence="2">
    <location>
        <begin position="651"/>
        <end position="666"/>
    </location>
</feature>
<dbReference type="PANTHER" id="PTHR12601:SF17">
    <property type="entry name" value="PROTEIN REDUCED CHLOROPLAST COVERAGE 1"/>
    <property type="match status" value="1"/>
</dbReference>
<dbReference type="SMART" id="SM00028">
    <property type="entry name" value="TPR"/>
    <property type="match status" value="3"/>
</dbReference>
<dbReference type="Pfam" id="PF13424">
    <property type="entry name" value="TPR_12"/>
    <property type="match status" value="2"/>
</dbReference>
<dbReference type="InterPro" id="IPR019734">
    <property type="entry name" value="TPR_rpt"/>
</dbReference>
<dbReference type="Gene3D" id="1.25.40.10">
    <property type="entry name" value="Tetratricopeptide repeat domain"/>
    <property type="match status" value="2"/>
</dbReference>
<feature type="compositionally biased region" description="Low complexity" evidence="2">
    <location>
        <begin position="1233"/>
        <end position="1249"/>
    </location>
</feature>
<evidence type="ECO:0000256" key="1">
    <source>
        <dbReference type="ARBA" id="ARBA00022490"/>
    </source>
</evidence>
<dbReference type="PANTHER" id="PTHR12601">
    <property type="entry name" value="EUKARYOTIC TRANSLATION INITIATION FACTOR 3 SUBUNIT EIF-3"/>
    <property type="match status" value="1"/>
</dbReference>
<dbReference type="EMBL" id="HBDZ01014968">
    <property type="protein sequence ID" value="CAD8249985.1"/>
    <property type="molecule type" value="Transcribed_RNA"/>
</dbReference>
<dbReference type="SUPFAM" id="SSF48452">
    <property type="entry name" value="TPR-like"/>
    <property type="match status" value="1"/>
</dbReference>
<evidence type="ECO:0000313" key="4">
    <source>
        <dbReference type="EMBL" id="CAD8249985.1"/>
    </source>
</evidence>
<dbReference type="InterPro" id="IPR033646">
    <property type="entry name" value="CLU-central"/>
</dbReference>
<keyword evidence="1" id="KW-0963">Cytoplasm</keyword>
<dbReference type="CDD" id="cd15466">
    <property type="entry name" value="CLU-central"/>
    <property type="match status" value="1"/>
</dbReference>
<feature type="compositionally biased region" description="Low complexity" evidence="2">
    <location>
        <begin position="142"/>
        <end position="153"/>
    </location>
</feature>
<feature type="compositionally biased region" description="Low complexity" evidence="2">
    <location>
        <begin position="1411"/>
        <end position="1460"/>
    </location>
</feature>
<feature type="region of interest" description="Disordered" evidence="2">
    <location>
        <begin position="1294"/>
        <end position="1313"/>
    </location>
</feature>
<dbReference type="Pfam" id="PF12807">
    <property type="entry name" value="eIF3_p135"/>
    <property type="match status" value="1"/>
</dbReference>
<feature type="region of interest" description="Disordered" evidence="2">
    <location>
        <begin position="49"/>
        <end position="71"/>
    </location>
</feature>
<feature type="region of interest" description="Disordered" evidence="2">
    <location>
        <begin position="122"/>
        <end position="158"/>
    </location>
</feature>
<dbReference type="GO" id="GO:0005737">
    <property type="term" value="C:cytoplasm"/>
    <property type="evidence" value="ECO:0007669"/>
    <property type="project" value="TreeGrafter"/>
</dbReference>
<feature type="compositionally biased region" description="Basic and acidic residues" evidence="2">
    <location>
        <begin position="1397"/>
        <end position="1408"/>
    </location>
</feature>
<feature type="compositionally biased region" description="Low complexity" evidence="2">
    <location>
        <begin position="1481"/>
        <end position="1497"/>
    </location>
</feature>
<protein>
    <recommendedName>
        <fullName evidence="3">Clu domain-containing protein</fullName>
    </recommendedName>
</protein>
<feature type="compositionally biased region" description="Basic and acidic residues" evidence="2">
    <location>
        <begin position="1267"/>
        <end position="1278"/>
    </location>
</feature>
<feature type="region of interest" description="Disordered" evidence="2">
    <location>
        <begin position="1769"/>
        <end position="1860"/>
    </location>
</feature>
<feature type="region of interest" description="Disordered" evidence="2">
    <location>
        <begin position="1675"/>
        <end position="1754"/>
    </location>
</feature>
<feature type="region of interest" description="Disordered" evidence="2">
    <location>
        <begin position="1233"/>
        <end position="1284"/>
    </location>
</feature>
<accession>A0A7R9Y7I1</accession>
<feature type="compositionally biased region" description="Low complexity" evidence="2">
    <location>
        <begin position="1828"/>
        <end position="1838"/>
    </location>
</feature>
<feature type="compositionally biased region" description="Polar residues" evidence="2">
    <location>
        <begin position="1784"/>
        <end position="1793"/>
    </location>
</feature>
<organism evidence="4">
    <name type="scientific">Prasinoderma coloniale</name>
    <dbReference type="NCBI Taxonomy" id="156133"/>
    <lineage>
        <taxon>Eukaryota</taxon>
        <taxon>Viridiplantae</taxon>
        <taxon>Prasinodermophyta</taxon>
        <taxon>Prasinodermophyceae</taxon>
        <taxon>Prasinodermales</taxon>
        <taxon>Prasinodermaceae</taxon>
        <taxon>Prasinoderma</taxon>
    </lineage>
</organism>
<feature type="compositionally biased region" description="Basic and acidic residues" evidence="2">
    <location>
        <begin position="1350"/>
        <end position="1365"/>
    </location>
</feature>
<dbReference type="PROSITE" id="PS51823">
    <property type="entry name" value="CLU"/>
    <property type="match status" value="1"/>
</dbReference>
<feature type="compositionally biased region" description="Low complexity" evidence="2">
    <location>
        <begin position="610"/>
        <end position="650"/>
    </location>
</feature>
<feature type="compositionally biased region" description="Low complexity" evidence="2">
    <location>
        <begin position="54"/>
        <end position="71"/>
    </location>
</feature>
<evidence type="ECO:0000259" key="3">
    <source>
        <dbReference type="PROSITE" id="PS51823"/>
    </source>
</evidence>
<feature type="compositionally biased region" description="Low complexity" evidence="2">
    <location>
        <begin position="1735"/>
        <end position="1750"/>
    </location>
</feature>
<feature type="region of interest" description="Disordered" evidence="2">
    <location>
        <begin position="601"/>
        <end position="666"/>
    </location>
</feature>
<dbReference type="InterPro" id="IPR025697">
    <property type="entry name" value="CLU_dom"/>
</dbReference>
<proteinExistence type="predicted"/>
<feature type="region of interest" description="Disordered" evidence="2">
    <location>
        <begin position="1321"/>
        <end position="1650"/>
    </location>
</feature>
<feature type="compositionally biased region" description="Polar residues" evidence="2">
    <location>
        <begin position="1627"/>
        <end position="1639"/>
    </location>
</feature>